<dbReference type="InterPro" id="IPR024508">
    <property type="entry name" value="DUF3226"/>
</dbReference>
<reference evidence="1 2" key="1">
    <citation type="submission" date="2018-03" db="EMBL/GenBank/DDBJ databases">
        <title>Genomic Encyclopedia of Archaeal and Bacterial Type Strains, Phase II (KMG-II): from individual species to whole genera.</title>
        <authorList>
            <person name="Goeker M."/>
        </authorList>
    </citation>
    <scope>NUCLEOTIDE SEQUENCE [LARGE SCALE GENOMIC DNA]</scope>
    <source>
        <strain evidence="1 2">DSM 28354</strain>
    </source>
</reference>
<comment type="caution">
    <text evidence="1">The sequence shown here is derived from an EMBL/GenBank/DDBJ whole genome shotgun (WGS) entry which is preliminary data.</text>
</comment>
<keyword evidence="2" id="KW-1185">Reference proteome</keyword>
<gene>
    <name evidence="1" type="ORF">CLV58_11497</name>
</gene>
<dbReference type="Proteomes" id="UP000238375">
    <property type="component" value="Unassembled WGS sequence"/>
</dbReference>
<dbReference type="RefSeq" id="WP_106139022.1">
    <property type="nucleotide sequence ID" value="NZ_PVTE01000014.1"/>
</dbReference>
<name>A0A2T0SQ13_9BACT</name>
<evidence type="ECO:0000313" key="1">
    <source>
        <dbReference type="EMBL" id="PRY35512.1"/>
    </source>
</evidence>
<dbReference type="EMBL" id="PVTE01000014">
    <property type="protein sequence ID" value="PRY35512.1"/>
    <property type="molecule type" value="Genomic_DNA"/>
</dbReference>
<protein>
    <submittedName>
        <fullName evidence="1">Uncharacterized protein</fullName>
    </submittedName>
</protein>
<dbReference type="Pfam" id="PF11536">
    <property type="entry name" value="DUF3226"/>
    <property type="match status" value="1"/>
</dbReference>
<dbReference type="AlphaFoldDB" id="A0A2T0SQ13"/>
<dbReference type="OrthoDB" id="530493at2"/>
<organism evidence="1 2">
    <name type="scientific">Spirosoma oryzae</name>
    <dbReference type="NCBI Taxonomy" id="1469603"/>
    <lineage>
        <taxon>Bacteria</taxon>
        <taxon>Pseudomonadati</taxon>
        <taxon>Bacteroidota</taxon>
        <taxon>Cytophagia</taxon>
        <taxon>Cytophagales</taxon>
        <taxon>Cytophagaceae</taxon>
        <taxon>Spirosoma</taxon>
    </lineage>
</organism>
<accession>A0A2T0SQ13</accession>
<proteinExistence type="predicted"/>
<sequence length="223" mass="24973">MNTQINRRNWLKKLLVEGKEDLHVVANVRNSCQLADNFDIVDCESVSNVNLKLASLLKTKLEVIGIVIDADADTESPEQALTARWQSIRDLLRREGYTVSDDPAPDGTIIAGFGRKPKIGIWLMPDNVQYPGMLEDFVSTMIPPGDLTLSIAKQALTEVDNARAKGQGSLFKPVHRSKALIHTWLSWQDEPGKPMGIAIRARMLDHNTHLCQRFTAWLNTLFS</sequence>
<evidence type="ECO:0000313" key="2">
    <source>
        <dbReference type="Proteomes" id="UP000238375"/>
    </source>
</evidence>